<feature type="non-terminal residue" evidence="1">
    <location>
        <position position="1"/>
    </location>
</feature>
<organism evidence="1 2">
    <name type="scientific">Durusdinium trenchii</name>
    <dbReference type="NCBI Taxonomy" id="1381693"/>
    <lineage>
        <taxon>Eukaryota</taxon>
        <taxon>Sar</taxon>
        <taxon>Alveolata</taxon>
        <taxon>Dinophyceae</taxon>
        <taxon>Suessiales</taxon>
        <taxon>Symbiodiniaceae</taxon>
        <taxon>Durusdinium</taxon>
    </lineage>
</organism>
<sequence length="92" mass="10318">DCQRSCTQTPGCVAWTWVQDEGDDFQNCYRYPETGLVVKRFIPVINEYHYGIGIFACDTFAIYSSVSMELAPGVLTRRVTSRMATNVEPALG</sequence>
<evidence type="ECO:0000313" key="1">
    <source>
        <dbReference type="EMBL" id="CAK9054849.1"/>
    </source>
</evidence>
<keyword evidence="2" id="KW-1185">Reference proteome</keyword>
<name>A0ABP0MXV3_9DINO</name>
<comment type="caution">
    <text evidence="1">The sequence shown here is derived from an EMBL/GenBank/DDBJ whole genome shotgun (WGS) entry which is preliminary data.</text>
</comment>
<evidence type="ECO:0000313" key="2">
    <source>
        <dbReference type="Proteomes" id="UP001642464"/>
    </source>
</evidence>
<dbReference type="EMBL" id="CAXAMM010024180">
    <property type="protein sequence ID" value="CAK9054849.1"/>
    <property type="molecule type" value="Genomic_DNA"/>
</dbReference>
<proteinExistence type="predicted"/>
<gene>
    <name evidence="1" type="ORF">SCF082_LOCUS29726</name>
</gene>
<dbReference type="Gene3D" id="3.50.4.10">
    <property type="entry name" value="Hepatocyte Growth Factor"/>
    <property type="match status" value="1"/>
</dbReference>
<dbReference type="Proteomes" id="UP001642464">
    <property type="component" value="Unassembled WGS sequence"/>
</dbReference>
<evidence type="ECO:0008006" key="3">
    <source>
        <dbReference type="Google" id="ProtNLM"/>
    </source>
</evidence>
<protein>
    <recommendedName>
        <fullName evidence="3">Apple domain-containing protein</fullName>
    </recommendedName>
</protein>
<reference evidence="1 2" key="1">
    <citation type="submission" date="2024-02" db="EMBL/GenBank/DDBJ databases">
        <authorList>
            <person name="Chen Y."/>
            <person name="Shah S."/>
            <person name="Dougan E. K."/>
            <person name="Thang M."/>
            <person name="Chan C."/>
        </authorList>
    </citation>
    <scope>NUCLEOTIDE SEQUENCE [LARGE SCALE GENOMIC DNA]</scope>
</reference>
<accession>A0ABP0MXV3</accession>